<dbReference type="eggNOG" id="COG0739">
    <property type="taxonomic scope" value="Bacteria"/>
</dbReference>
<dbReference type="GO" id="GO:0004222">
    <property type="term" value="F:metalloendopeptidase activity"/>
    <property type="evidence" value="ECO:0007669"/>
    <property type="project" value="TreeGrafter"/>
</dbReference>
<feature type="domain" description="M23ase beta-sheet core" evidence="3">
    <location>
        <begin position="184"/>
        <end position="278"/>
    </location>
</feature>
<keyword evidence="1 2" id="KW-0732">Signal</keyword>
<feature type="chain" id="PRO_5003203173" description="M23ase beta-sheet core domain-containing protein" evidence="2">
    <location>
        <begin position="26"/>
        <end position="285"/>
    </location>
</feature>
<dbReference type="Pfam" id="PF01551">
    <property type="entry name" value="Peptidase_M23"/>
    <property type="match status" value="1"/>
</dbReference>
<dbReference type="PANTHER" id="PTHR21666">
    <property type="entry name" value="PEPTIDASE-RELATED"/>
    <property type="match status" value="1"/>
</dbReference>
<accession>E5Y3X4</accession>
<dbReference type="Proteomes" id="UP000006034">
    <property type="component" value="Unassembled WGS sequence"/>
</dbReference>
<dbReference type="Gene3D" id="2.70.70.10">
    <property type="entry name" value="Glucose Permease (Domain IIA)"/>
    <property type="match status" value="1"/>
</dbReference>
<evidence type="ECO:0000256" key="1">
    <source>
        <dbReference type="ARBA" id="ARBA00022729"/>
    </source>
</evidence>
<keyword evidence="5" id="KW-1185">Reference proteome</keyword>
<dbReference type="EMBL" id="ADCP02000001">
    <property type="protein sequence ID" value="EFV45288.1"/>
    <property type="molecule type" value="Genomic_DNA"/>
</dbReference>
<reference evidence="4 5" key="1">
    <citation type="submission" date="2010-10" db="EMBL/GenBank/DDBJ databases">
        <authorList>
            <consortium name="The Broad Institute Genome Sequencing Platform"/>
            <person name="Ward D."/>
            <person name="Earl A."/>
            <person name="Feldgarden M."/>
            <person name="Young S.K."/>
            <person name="Gargeya S."/>
            <person name="Zeng Q."/>
            <person name="Alvarado L."/>
            <person name="Berlin A."/>
            <person name="Bochicchio J."/>
            <person name="Chapman S.B."/>
            <person name="Chen Z."/>
            <person name="Freedman E."/>
            <person name="Gellesch M."/>
            <person name="Goldberg J."/>
            <person name="Griggs A."/>
            <person name="Gujja S."/>
            <person name="Heilman E."/>
            <person name="Heiman D."/>
            <person name="Howarth C."/>
            <person name="Mehta T."/>
            <person name="Neiman D."/>
            <person name="Pearson M."/>
            <person name="Roberts A."/>
            <person name="Saif S."/>
            <person name="Shea T."/>
            <person name="Shenoy N."/>
            <person name="Sisk P."/>
            <person name="Stolte C."/>
            <person name="Sykes S."/>
            <person name="White J."/>
            <person name="Yandava C."/>
            <person name="Allen-Vercoe E."/>
            <person name="Sibley C."/>
            <person name="Ambrose C.E."/>
            <person name="Strauss J."/>
            <person name="Daigneault M."/>
            <person name="Haas B."/>
            <person name="Nusbaum C."/>
            <person name="Birren B."/>
        </authorList>
    </citation>
    <scope>NUCLEOTIDE SEQUENCE [LARGE SCALE GENOMIC DNA]</scope>
    <source>
        <strain evidence="4 5">3_1_6</strain>
    </source>
</reference>
<dbReference type="OrthoDB" id="9815245at2"/>
<gene>
    <name evidence="4" type="ORF">HMPREF0179_00885</name>
</gene>
<dbReference type="PANTHER" id="PTHR21666:SF289">
    <property type="entry name" value="L-ALA--D-GLU ENDOPEPTIDASE"/>
    <property type="match status" value="1"/>
</dbReference>
<sequence length="285" mass="30547">MISRKCRIALLAVCLTLLLCGGALAASLTIHAPEEAKQGSAVKVRVVIDEQLPQLTFTWLGKNIAAPTVADGGHRIAEALLPVPVNADKDLIVQATAGTLTGKATVKVLKVKWPEQQISVKKTFVNPPKEAMKRIDAERKKSSEAINRVTPERYWRGEFQRPVPGVVTSAFGGRRMFNGELRSYHRGVDLRGAEGTPIKAVADGKVAIAQNMYFAGNTVYLDHGQGVVSSYAHMSRLDVKPGEMVKAGQQIGLVGATGRVTGPHLHLGVNILGVAVDPLSLVPKQ</sequence>
<evidence type="ECO:0000259" key="3">
    <source>
        <dbReference type="Pfam" id="PF01551"/>
    </source>
</evidence>
<dbReference type="CDD" id="cd12797">
    <property type="entry name" value="M23_peptidase"/>
    <property type="match status" value="1"/>
</dbReference>
<dbReference type="STRING" id="563192.HMPREF0179_00885"/>
<evidence type="ECO:0000313" key="5">
    <source>
        <dbReference type="Proteomes" id="UP000006034"/>
    </source>
</evidence>
<comment type="caution">
    <text evidence="4">The sequence shown here is derived from an EMBL/GenBank/DDBJ whole genome shotgun (WGS) entry which is preliminary data.</text>
</comment>
<dbReference type="HOGENOM" id="CLU_029425_5_1_7"/>
<proteinExistence type="predicted"/>
<feature type="signal peptide" evidence="2">
    <location>
        <begin position="1"/>
        <end position="25"/>
    </location>
</feature>
<protein>
    <recommendedName>
        <fullName evidence="3">M23ase beta-sheet core domain-containing protein</fullName>
    </recommendedName>
</protein>
<dbReference type="InterPro" id="IPR050570">
    <property type="entry name" value="Cell_wall_metabolism_enzyme"/>
</dbReference>
<dbReference type="RefSeq" id="WP_005025430.1">
    <property type="nucleotide sequence ID" value="NZ_KE150238.1"/>
</dbReference>
<dbReference type="InterPro" id="IPR016047">
    <property type="entry name" value="M23ase_b-sheet_dom"/>
</dbReference>
<reference evidence="4 5" key="2">
    <citation type="submission" date="2013-04" db="EMBL/GenBank/DDBJ databases">
        <title>The Genome Sequence of Bilophila wadsworthia 3_1_6.</title>
        <authorList>
            <consortium name="The Broad Institute Genomics Platform"/>
            <person name="Earl A."/>
            <person name="Ward D."/>
            <person name="Feldgarden M."/>
            <person name="Gevers D."/>
            <person name="Sibley C."/>
            <person name="Strauss J."/>
            <person name="Allen-Vercoe E."/>
            <person name="Walker B."/>
            <person name="Young S."/>
            <person name="Zeng Q."/>
            <person name="Gargeya S."/>
            <person name="Fitzgerald M."/>
            <person name="Haas B."/>
            <person name="Abouelleil A."/>
            <person name="Allen A.W."/>
            <person name="Alvarado L."/>
            <person name="Arachchi H.M."/>
            <person name="Berlin A.M."/>
            <person name="Chapman S.B."/>
            <person name="Gainer-Dewar J."/>
            <person name="Goldberg J."/>
            <person name="Griggs A."/>
            <person name="Gujja S."/>
            <person name="Hansen M."/>
            <person name="Howarth C."/>
            <person name="Imamovic A."/>
            <person name="Ireland A."/>
            <person name="Larimer J."/>
            <person name="McCowan C."/>
            <person name="Murphy C."/>
            <person name="Pearson M."/>
            <person name="Poon T.W."/>
            <person name="Priest M."/>
            <person name="Roberts A."/>
            <person name="Saif S."/>
            <person name="Shea T."/>
            <person name="Sisk P."/>
            <person name="Sykes S."/>
            <person name="Wortman J."/>
            <person name="Nusbaum C."/>
            <person name="Birren B."/>
        </authorList>
    </citation>
    <scope>NUCLEOTIDE SEQUENCE [LARGE SCALE GENOMIC DNA]</scope>
    <source>
        <strain evidence="4 5">3_1_6</strain>
    </source>
</reference>
<evidence type="ECO:0000313" key="4">
    <source>
        <dbReference type="EMBL" id="EFV45288.1"/>
    </source>
</evidence>
<dbReference type="SUPFAM" id="SSF51261">
    <property type="entry name" value="Duplicated hybrid motif"/>
    <property type="match status" value="1"/>
</dbReference>
<evidence type="ECO:0000256" key="2">
    <source>
        <dbReference type="SAM" id="SignalP"/>
    </source>
</evidence>
<dbReference type="InterPro" id="IPR011055">
    <property type="entry name" value="Dup_hybrid_motif"/>
</dbReference>
<dbReference type="AlphaFoldDB" id="E5Y3X4"/>
<dbReference type="GeneID" id="78086020"/>
<name>E5Y3X4_BILW3</name>
<organism evidence="4 5">
    <name type="scientific">Bilophila wadsworthia (strain 3_1_6)</name>
    <dbReference type="NCBI Taxonomy" id="563192"/>
    <lineage>
        <taxon>Bacteria</taxon>
        <taxon>Pseudomonadati</taxon>
        <taxon>Thermodesulfobacteriota</taxon>
        <taxon>Desulfovibrionia</taxon>
        <taxon>Desulfovibrionales</taxon>
        <taxon>Desulfovibrionaceae</taxon>
        <taxon>Bilophila</taxon>
    </lineage>
</organism>